<evidence type="ECO:0000256" key="11">
    <source>
        <dbReference type="RuleBase" id="RU000488"/>
    </source>
</evidence>
<proteinExistence type="inferred from homology"/>
<evidence type="ECO:0000256" key="1">
    <source>
        <dbReference type="ARBA" id="ARBA00004225"/>
    </source>
</evidence>
<name>A0A7D8V0C5_9HELO</name>
<keyword evidence="3 11" id="KW-0813">Transport</keyword>
<evidence type="ECO:0000256" key="4">
    <source>
        <dbReference type="ARBA" id="ARBA00022692"/>
    </source>
</evidence>
<gene>
    <name evidence="12" type="primary">arg-13</name>
    <name evidence="12" type="ORF">LCER1_G004764</name>
</gene>
<keyword evidence="9 10" id="KW-0472">Membrane</keyword>
<dbReference type="Gene3D" id="1.50.40.10">
    <property type="entry name" value="Mitochondrial carrier domain"/>
    <property type="match status" value="1"/>
</dbReference>
<evidence type="ECO:0000256" key="2">
    <source>
        <dbReference type="ARBA" id="ARBA00006375"/>
    </source>
</evidence>
<dbReference type="PANTHER" id="PTHR45624">
    <property type="entry name" value="MITOCHONDRIAL BASIC AMINO ACIDS TRANSPORTER-RELATED"/>
    <property type="match status" value="1"/>
</dbReference>
<dbReference type="PROSITE" id="PS50920">
    <property type="entry name" value="SOLCAR"/>
    <property type="match status" value="3"/>
</dbReference>
<dbReference type="InterPro" id="IPR050567">
    <property type="entry name" value="Mitochondrial_Carrier"/>
</dbReference>
<reference evidence="12 13" key="1">
    <citation type="submission" date="2018-05" db="EMBL/GenBank/DDBJ databases">
        <title>Whole genome sequencing for identification of molecular markers to develop diagnostic detection tools for the regulated plant pathogen Lachnellula willkommii.</title>
        <authorList>
            <person name="Giroux E."/>
            <person name="Bilodeau G."/>
        </authorList>
    </citation>
    <scope>NUCLEOTIDE SEQUENCE [LARGE SCALE GENOMIC DNA]</scope>
    <source>
        <strain evidence="12 13">CBS 625.97</strain>
    </source>
</reference>
<keyword evidence="5" id="KW-0677">Repeat</keyword>
<dbReference type="Pfam" id="PF00153">
    <property type="entry name" value="Mito_carr"/>
    <property type="match status" value="3"/>
</dbReference>
<dbReference type="InterPro" id="IPR018108">
    <property type="entry name" value="MCP_transmembrane"/>
</dbReference>
<evidence type="ECO:0000313" key="12">
    <source>
        <dbReference type="EMBL" id="TVY56751.1"/>
    </source>
</evidence>
<protein>
    <submittedName>
        <fullName evidence="12">Amino-acid transporter arg-13</fullName>
    </submittedName>
</protein>
<keyword evidence="13" id="KW-1185">Reference proteome</keyword>
<feature type="repeat" description="Solcar" evidence="10">
    <location>
        <begin position="1"/>
        <end position="78"/>
    </location>
</feature>
<sequence length="296" mass="33302">MAGKYIEYPFDTVKVRLQSQATFIQGAKPEYIGPLECFRKSIERHGFAGLYRGVSVPVSCAALETSSLFFFERLGRETLYWSGWYPRDNGPLPLPALWYSGAFAGGLSSFVMTPIELVKCNMQIALNIPAERKALTIRSVITLVYKHGGLRRFWYGQTGTFVREVGGGALWFGFKETTTEFFYRWNVRRSSSEGEKKILREVPLPLWQQGLAGASAGVSYNFFFFPADTIKSRMQTSALLMKGKTKTFQSETKEVWSQLGLRGLYQGCGITLLKSVPASAFIFVVHDSLMQLLQPN</sequence>
<evidence type="ECO:0000256" key="7">
    <source>
        <dbReference type="ARBA" id="ARBA00022989"/>
    </source>
</evidence>
<dbReference type="GO" id="GO:0000064">
    <property type="term" value="F:L-ornithine transmembrane transporter activity"/>
    <property type="evidence" value="ECO:0007669"/>
    <property type="project" value="TreeGrafter"/>
</dbReference>
<feature type="repeat" description="Solcar" evidence="10">
    <location>
        <begin position="204"/>
        <end position="292"/>
    </location>
</feature>
<dbReference type="AlphaFoldDB" id="A0A7D8V0C5"/>
<comment type="similarity">
    <text evidence="2 11">Belongs to the mitochondrial carrier (TC 2.A.29) family.</text>
</comment>
<evidence type="ECO:0000313" key="13">
    <source>
        <dbReference type="Proteomes" id="UP000481288"/>
    </source>
</evidence>
<dbReference type="Proteomes" id="UP000481288">
    <property type="component" value="Unassembled WGS sequence"/>
</dbReference>
<dbReference type="GO" id="GO:0031966">
    <property type="term" value="C:mitochondrial membrane"/>
    <property type="evidence" value="ECO:0007669"/>
    <property type="project" value="UniProtKB-SubCell"/>
</dbReference>
<evidence type="ECO:0000256" key="5">
    <source>
        <dbReference type="ARBA" id="ARBA00022737"/>
    </source>
</evidence>
<evidence type="ECO:0000256" key="3">
    <source>
        <dbReference type="ARBA" id="ARBA00022448"/>
    </source>
</evidence>
<evidence type="ECO:0000256" key="9">
    <source>
        <dbReference type="ARBA" id="ARBA00023136"/>
    </source>
</evidence>
<comment type="subcellular location">
    <subcellularLocation>
        <location evidence="1">Mitochondrion membrane</location>
        <topology evidence="1">Multi-pass membrane protein</topology>
    </subcellularLocation>
</comment>
<dbReference type="SUPFAM" id="SSF103506">
    <property type="entry name" value="Mitochondrial carrier"/>
    <property type="match status" value="1"/>
</dbReference>
<keyword evidence="8" id="KW-0496">Mitochondrion</keyword>
<keyword evidence="6" id="KW-0999">Mitochondrion inner membrane</keyword>
<evidence type="ECO:0000256" key="10">
    <source>
        <dbReference type="PROSITE-ProRule" id="PRU00282"/>
    </source>
</evidence>
<evidence type="ECO:0000256" key="8">
    <source>
        <dbReference type="ARBA" id="ARBA00023128"/>
    </source>
</evidence>
<keyword evidence="4 10" id="KW-0812">Transmembrane</keyword>
<dbReference type="EMBL" id="QGMG01000136">
    <property type="protein sequence ID" value="TVY56751.1"/>
    <property type="molecule type" value="Genomic_DNA"/>
</dbReference>
<dbReference type="OrthoDB" id="2139348at2759"/>
<dbReference type="GO" id="GO:1990575">
    <property type="term" value="P:mitochondrial L-ornithine transmembrane transport"/>
    <property type="evidence" value="ECO:0007669"/>
    <property type="project" value="TreeGrafter"/>
</dbReference>
<keyword evidence="7" id="KW-1133">Transmembrane helix</keyword>
<accession>A0A7D8V0C5</accession>
<evidence type="ECO:0000256" key="6">
    <source>
        <dbReference type="ARBA" id="ARBA00022792"/>
    </source>
</evidence>
<comment type="caution">
    <text evidence="12">The sequence shown here is derived from an EMBL/GenBank/DDBJ whole genome shotgun (WGS) entry which is preliminary data.</text>
</comment>
<organism evidence="12 13">
    <name type="scientific">Lachnellula cervina</name>
    <dbReference type="NCBI Taxonomy" id="1316786"/>
    <lineage>
        <taxon>Eukaryota</taxon>
        <taxon>Fungi</taxon>
        <taxon>Dikarya</taxon>
        <taxon>Ascomycota</taxon>
        <taxon>Pezizomycotina</taxon>
        <taxon>Leotiomycetes</taxon>
        <taxon>Helotiales</taxon>
        <taxon>Lachnaceae</taxon>
        <taxon>Lachnellula</taxon>
    </lineage>
</organism>
<dbReference type="InterPro" id="IPR023395">
    <property type="entry name" value="MCP_dom_sf"/>
</dbReference>
<feature type="repeat" description="Solcar" evidence="10">
    <location>
        <begin position="92"/>
        <end position="181"/>
    </location>
</feature>
<dbReference type="PANTHER" id="PTHR45624:SF31">
    <property type="entry name" value="MITOCHONDRIAL ORNITHINE TRANSPORTER 1"/>
    <property type="match status" value="1"/>
</dbReference>